<gene>
    <name evidence="8" type="ORF">GPM918_LOCUS38810</name>
    <name evidence="7" type="ORF">OVA965_LOCUS22238</name>
    <name evidence="10" type="ORF">SRO942_LOCUS39657</name>
    <name evidence="9" type="ORF">TMI583_LOCUS22953</name>
</gene>
<dbReference type="Proteomes" id="UP000663829">
    <property type="component" value="Unassembled WGS sequence"/>
</dbReference>
<dbReference type="PANTHER" id="PTHR23513">
    <property type="entry name" value="INTEGRAL MEMBRANE EFFLUX PROTEIN-RELATED"/>
    <property type="match status" value="1"/>
</dbReference>
<feature type="transmembrane region" description="Helical" evidence="6">
    <location>
        <begin position="266"/>
        <end position="286"/>
    </location>
</feature>
<evidence type="ECO:0000256" key="6">
    <source>
        <dbReference type="SAM" id="Phobius"/>
    </source>
</evidence>
<dbReference type="Proteomes" id="UP000681722">
    <property type="component" value="Unassembled WGS sequence"/>
</dbReference>
<evidence type="ECO:0000313" key="10">
    <source>
        <dbReference type="EMBL" id="CAF4404748.1"/>
    </source>
</evidence>
<keyword evidence="5 6" id="KW-0472">Membrane</keyword>
<proteinExistence type="predicted"/>
<evidence type="ECO:0000313" key="11">
    <source>
        <dbReference type="Proteomes" id="UP000663829"/>
    </source>
</evidence>
<evidence type="ECO:0000256" key="1">
    <source>
        <dbReference type="ARBA" id="ARBA00004651"/>
    </source>
</evidence>
<keyword evidence="11" id="KW-1185">Reference proteome</keyword>
<feature type="transmembrane region" description="Helical" evidence="6">
    <location>
        <begin position="34"/>
        <end position="53"/>
    </location>
</feature>
<dbReference type="PANTHER" id="PTHR23513:SF6">
    <property type="entry name" value="MAJOR FACILITATOR SUPERFAMILY ASSOCIATED DOMAIN-CONTAINING PROTEIN"/>
    <property type="match status" value="1"/>
</dbReference>
<evidence type="ECO:0000256" key="4">
    <source>
        <dbReference type="ARBA" id="ARBA00022989"/>
    </source>
</evidence>
<dbReference type="EMBL" id="CAJNOQ010026234">
    <property type="protein sequence ID" value="CAF1544214.1"/>
    <property type="molecule type" value="Genomic_DNA"/>
</dbReference>
<dbReference type="OrthoDB" id="5344169at2759"/>
<dbReference type="EMBL" id="CAJOBC010091882">
    <property type="protein sequence ID" value="CAF4404748.1"/>
    <property type="molecule type" value="Genomic_DNA"/>
</dbReference>
<feature type="transmembrane region" description="Helical" evidence="6">
    <location>
        <begin position="102"/>
        <end position="122"/>
    </location>
</feature>
<feature type="transmembrane region" description="Helical" evidence="6">
    <location>
        <begin position="175"/>
        <end position="192"/>
    </location>
</feature>
<keyword evidence="4 6" id="KW-1133">Transmembrane helix</keyword>
<evidence type="ECO:0000256" key="3">
    <source>
        <dbReference type="ARBA" id="ARBA00022692"/>
    </source>
</evidence>
<comment type="subcellular location">
    <subcellularLocation>
        <location evidence="1">Cell membrane</location>
        <topology evidence="1">Multi-pass membrane protein</topology>
    </subcellularLocation>
</comment>
<comment type="caution">
    <text evidence="8">The sequence shown here is derived from an EMBL/GenBank/DDBJ whole genome shotgun (WGS) entry which is preliminary data.</text>
</comment>
<feature type="transmembrane region" description="Helical" evidence="6">
    <location>
        <begin position="241"/>
        <end position="260"/>
    </location>
</feature>
<dbReference type="Proteomes" id="UP000677228">
    <property type="component" value="Unassembled WGS sequence"/>
</dbReference>
<accession>A0A815WJY5</accession>
<feature type="transmembrane region" description="Helical" evidence="6">
    <location>
        <begin position="307"/>
        <end position="329"/>
    </location>
</feature>
<evidence type="ECO:0000313" key="8">
    <source>
        <dbReference type="EMBL" id="CAF1544214.1"/>
    </source>
</evidence>
<feature type="transmembrane region" description="Helical" evidence="6">
    <location>
        <begin position="74"/>
        <end position="96"/>
    </location>
</feature>
<sequence>MILDVSTGGYIKPTNFKPVNKNDFRYYGRYNTDAIIIPIYCLTGIVYGMVELIRRVIPKDIVGADVQKLQRMDAIVHIFYEVSGTSGAFATGLGLIPRFGNNYAFIITPIFFTASGIIWLFVSSLEFKDTNQDDKVVPDDEKPKSNYLKSVVSGFLLFGQSVYAGGKIVLINRKFVWWWSCYSIALYVHLYLENGITPQVAKRYLDNSEWSQVIVGGSNFGELLGALFVFLFANRIKTPMFWLRWNALMLLIIWYIPYYYPPSNSVKYAWIIAATFIPISFGLAAGDISLTAYIQSSLTHLESKNKNFSVLGAVMAFLYSSYIVIYAIANPLLGKYIDSIYNSTKSIRPALVNTAGVQFTVITVVIFACTFIPKGAVAFNPAVLHKEDLLSNLDSPDNSGVILDKNLESGKVAKAEAEQTV</sequence>
<name>A0A815WJY5_9BILA</name>
<dbReference type="GO" id="GO:0005886">
    <property type="term" value="C:plasma membrane"/>
    <property type="evidence" value="ECO:0007669"/>
    <property type="project" value="UniProtKB-SubCell"/>
</dbReference>
<evidence type="ECO:0000313" key="9">
    <source>
        <dbReference type="EMBL" id="CAF3975718.1"/>
    </source>
</evidence>
<evidence type="ECO:0000313" key="7">
    <source>
        <dbReference type="EMBL" id="CAF1164073.1"/>
    </source>
</evidence>
<reference evidence="8" key="1">
    <citation type="submission" date="2021-02" db="EMBL/GenBank/DDBJ databases">
        <authorList>
            <person name="Nowell W R."/>
        </authorList>
    </citation>
    <scope>NUCLEOTIDE SEQUENCE</scope>
</reference>
<feature type="transmembrane region" description="Helical" evidence="6">
    <location>
        <begin position="212"/>
        <end position="234"/>
    </location>
</feature>
<protein>
    <submittedName>
        <fullName evidence="8">Uncharacterized protein</fullName>
    </submittedName>
</protein>
<evidence type="ECO:0000256" key="2">
    <source>
        <dbReference type="ARBA" id="ARBA00022475"/>
    </source>
</evidence>
<keyword evidence="2" id="KW-1003">Cell membrane</keyword>
<keyword evidence="3 6" id="KW-0812">Transmembrane</keyword>
<dbReference type="SUPFAM" id="SSF103473">
    <property type="entry name" value="MFS general substrate transporter"/>
    <property type="match status" value="1"/>
</dbReference>
<dbReference type="EMBL" id="CAJNOK010012467">
    <property type="protein sequence ID" value="CAF1164073.1"/>
    <property type="molecule type" value="Genomic_DNA"/>
</dbReference>
<dbReference type="EMBL" id="CAJOBA010033991">
    <property type="protein sequence ID" value="CAF3975718.1"/>
    <property type="molecule type" value="Genomic_DNA"/>
</dbReference>
<evidence type="ECO:0000256" key="5">
    <source>
        <dbReference type="ARBA" id="ARBA00023136"/>
    </source>
</evidence>
<dbReference type="AlphaFoldDB" id="A0A815WJY5"/>
<feature type="transmembrane region" description="Helical" evidence="6">
    <location>
        <begin position="349"/>
        <end position="372"/>
    </location>
</feature>
<dbReference type="Proteomes" id="UP000682733">
    <property type="component" value="Unassembled WGS sequence"/>
</dbReference>
<dbReference type="InterPro" id="IPR036259">
    <property type="entry name" value="MFS_trans_sf"/>
</dbReference>
<organism evidence="8 11">
    <name type="scientific">Didymodactylos carnosus</name>
    <dbReference type="NCBI Taxonomy" id="1234261"/>
    <lineage>
        <taxon>Eukaryota</taxon>
        <taxon>Metazoa</taxon>
        <taxon>Spiralia</taxon>
        <taxon>Gnathifera</taxon>
        <taxon>Rotifera</taxon>
        <taxon>Eurotatoria</taxon>
        <taxon>Bdelloidea</taxon>
        <taxon>Philodinida</taxon>
        <taxon>Philodinidae</taxon>
        <taxon>Didymodactylos</taxon>
    </lineage>
</organism>